<evidence type="ECO:0000313" key="2">
    <source>
        <dbReference type="Proteomes" id="UP001162992"/>
    </source>
</evidence>
<evidence type="ECO:0000313" key="1">
    <source>
        <dbReference type="EMBL" id="KAJ7513975.1"/>
    </source>
</evidence>
<sequence length="336" mass="38175">MDFELHHHQQQHPQHPHPQQHASTSEATSHLHPHPYPQQQQQQSNHTLTLSLPIHSASNAIPPSPAKPSPSPAAGESERIGGGHGRDDCWSEGATFTLIDAWGERYLELNRGNLKQKHWQDVADAVNRRESGGKAFKTDVQCKNRLDTLKKKYKLEKSRIASEGSSRWPFLSKLEELIGSSKKGKIPQQQQQQQQQLPPPSKLKIEEKKAEEDANEIKPFPHMHNNKASTSSKDRGSAGTTDSSLHGTGNVQDGRSAKKRKWKDSPFKDLARAIIKFGEVYDKIESAKQQQLLELEKQRMEFTKDLELQRMQLFMQTQVELAKMKYSKHGSTEHYL</sequence>
<accession>A0ACC2A8S2</accession>
<protein>
    <submittedName>
        <fullName evidence="1">Uncharacterized protein</fullName>
    </submittedName>
</protein>
<dbReference type="Proteomes" id="UP001162992">
    <property type="component" value="Chromosome 23"/>
</dbReference>
<proteinExistence type="predicted"/>
<dbReference type="EMBL" id="CM055114">
    <property type="protein sequence ID" value="KAJ7513975.1"/>
    <property type="molecule type" value="Genomic_DNA"/>
</dbReference>
<name>A0ACC2A8S2_DIPCM</name>
<organism evidence="1 2">
    <name type="scientific">Diphasiastrum complanatum</name>
    <name type="common">Issler's clubmoss</name>
    <name type="synonym">Lycopodium complanatum</name>
    <dbReference type="NCBI Taxonomy" id="34168"/>
    <lineage>
        <taxon>Eukaryota</taxon>
        <taxon>Viridiplantae</taxon>
        <taxon>Streptophyta</taxon>
        <taxon>Embryophyta</taxon>
        <taxon>Tracheophyta</taxon>
        <taxon>Lycopodiopsida</taxon>
        <taxon>Lycopodiales</taxon>
        <taxon>Lycopodiaceae</taxon>
        <taxon>Lycopodioideae</taxon>
        <taxon>Diphasiastrum</taxon>
    </lineage>
</organism>
<reference evidence="2" key="1">
    <citation type="journal article" date="2024" name="Proc. Natl. Acad. Sci. U.S.A.">
        <title>Extraordinary preservation of gene collinearity over three hundred million years revealed in homosporous lycophytes.</title>
        <authorList>
            <person name="Li C."/>
            <person name="Wickell D."/>
            <person name="Kuo L.Y."/>
            <person name="Chen X."/>
            <person name="Nie B."/>
            <person name="Liao X."/>
            <person name="Peng D."/>
            <person name="Ji J."/>
            <person name="Jenkins J."/>
            <person name="Williams M."/>
            <person name="Shu S."/>
            <person name="Plott C."/>
            <person name="Barry K."/>
            <person name="Rajasekar S."/>
            <person name="Grimwood J."/>
            <person name="Han X."/>
            <person name="Sun S."/>
            <person name="Hou Z."/>
            <person name="He W."/>
            <person name="Dai G."/>
            <person name="Sun C."/>
            <person name="Schmutz J."/>
            <person name="Leebens-Mack J.H."/>
            <person name="Li F.W."/>
            <person name="Wang L."/>
        </authorList>
    </citation>
    <scope>NUCLEOTIDE SEQUENCE [LARGE SCALE GENOMIC DNA]</scope>
    <source>
        <strain evidence="2">cv. PW_Plant_1</strain>
    </source>
</reference>
<gene>
    <name evidence="1" type="ORF">O6H91_23G021500</name>
</gene>
<comment type="caution">
    <text evidence="1">The sequence shown here is derived from an EMBL/GenBank/DDBJ whole genome shotgun (WGS) entry which is preliminary data.</text>
</comment>
<keyword evidence="2" id="KW-1185">Reference proteome</keyword>